<name>A0A6B8KHR0_9HYPH</name>
<feature type="transmembrane region" description="Helical" evidence="7">
    <location>
        <begin position="232"/>
        <end position="254"/>
    </location>
</feature>
<evidence type="ECO:0000256" key="1">
    <source>
        <dbReference type="ARBA" id="ARBA00004651"/>
    </source>
</evidence>
<evidence type="ECO:0000256" key="6">
    <source>
        <dbReference type="SAM" id="MobiDB-lite"/>
    </source>
</evidence>
<dbReference type="PANTHER" id="PTHR30213">
    <property type="entry name" value="INNER MEMBRANE PROTEIN YHJD"/>
    <property type="match status" value="1"/>
</dbReference>
<dbReference type="NCBIfam" id="TIGR00765">
    <property type="entry name" value="yihY_not_rbn"/>
    <property type="match status" value="1"/>
</dbReference>
<dbReference type="PANTHER" id="PTHR30213:SF0">
    <property type="entry name" value="UPF0761 MEMBRANE PROTEIN YIHY"/>
    <property type="match status" value="1"/>
</dbReference>
<evidence type="ECO:0000256" key="4">
    <source>
        <dbReference type="ARBA" id="ARBA00022989"/>
    </source>
</evidence>
<keyword evidence="5 7" id="KW-0472">Membrane</keyword>
<feature type="transmembrane region" description="Helical" evidence="7">
    <location>
        <begin position="107"/>
        <end position="128"/>
    </location>
</feature>
<dbReference type="GO" id="GO:0005886">
    <property type="term" value="C:plasma membrane"/>
    <property type="evidence" value="ECO:0007669"/>
    <property type="project" value="UniProtKB-SubCell"/>
</dbReference>
<dbReference type="Pfam" id="PF03631">
    <property type="entry name" value="Virul_fac_BrkB"/>
    <property type="match status" value="1"/>
</dbReference>
<feature type="transmembrane region" description="Helical" evidence="7">
    <location>
        <begin position="266"/>
        <end position="287"/>
    </location>
</feature>
<reference evidence="8 9" key="1">
    <citation type="submission" date="2019-11" db="EMBL/GenBank/DDBJ databases">
        <title>The genome sequence of Methylocystis heyeri.</title>
        <authorList>
            <person name="Oshkin I.Y."/>
            <person name="Miroshnikov K."/>
            <person name="Dedysh S.N."/>
        </authorList>
    </citation>
    <scope>NUCLEOTIDE SEQUENCE [LARGE SCALE GENOMIC DNA]</scope>
    <source>
        <strain evidence="8 9">H2</strain>
    </source>
</reference>
<feature type="transmembrane region" description="Helical" evidence="7">
    <location>
        <begin position="46"/>
        <end position="75"/>
    </location>
</feature>
<dbReference type="AlphaFoldDB" id="A0A6B8KHR0"/>
<dbReference type="RefSeq" id="WP_136497882.1">
    <property type="nucleotide sequence ID" value="NZ_CP046052.1"/>
</dbReference>
<keyword evidence="4 7" id="KW-1133">Transmembrane helix</keyword>
<dbReference type="KEGG" id="mhey:H2LOC_016545"/>
<keyword evidence="9" id="KW-1185">Reference proteome</keyword>
<organism evidence="8 9">
    <name type="scientific">Methylocystis heyeri</name>
    <dbReference type="NCBI Taxonomy" id="391905"/>
    <lineage>
        <taxon>Bacteria</taxon>
        <taxon>Pseudomonadati</taxon>
        <taxon>Pseudomonadota</taxon>
        <taxon>Alphaproteobacteria</taxon>
        <taxon>Hyphomicrobiales</taxon>
        <taxon>Methylocystaceae</taxon>
        <taxon>Methylocystis</taxon>
    </lineage>
</organism>
<feature type="transmembrane region" description="Helical" evidence="7">
    <location>
        <begin position="158"/>
        <end position="181"/>
    </location>
</feature>
<dbReference type="EMBL" id="CP046052">
    <property type="protein sequence ID" value="QGM47172.1"/>
    <property type="molecule type" value="Genomic_DNA"/>
</dbReference>
<dbReference type="Proteomes" id="UP000309061">
    <property type="component" value="Chromosome"/>
</dbReference>
<evidence type="ECO:0000256" key="2">
    <source>
        <dbReference type="ARBA" id="ARBA00022475"/>
    </source>
</evidence>
<dbReference type="PIRSF" id="PIRSF035875">
    <property type="entry name" value="RNase_BN"/>
    <property type="match status" value="1"/>
</dbReference>
<feature type="region of interest" description="Disordered" evidence="6">
    <location>
        <begin position="1"/>
        <end position="23"/>
    </location>
</feature>
<feature type="compositionally biased region" description="Polar residues" evidence="6">
    <location>
        <begin position="1"/>
        <end position="12"/>
    </location>
</feature>
<keyword evidence="3 7" id="KW-0812">Transmembrane</keyword>
<dbReference type="InterPro" id="IPR017039">
    <property type="entry name" value="Virul_fac_BrkB"/>
</dbReference>
<keyword evidence="2" id="KW-1003">Cell membrane</keyword>
<evidence type="ECO:0000256" key="5">
    <source>
        <dbReference type="ARBA" id="ARBA00023136"/>
    </source>
</evidence>
<gene>
    <name evidence="8" type="ORF">H2LOC_016545</name>
</gene>
<evidence type="ECO:0000313" key="8">
    <source>
        <dbReference type="EMBL" id="QGM47172.1"/>
    </source>
</evidence>
<protein>
    <submittedName>
        <fullName evidence="8">YihY family inner membrane protein</fullName>
    </submittedName>
</protein>
<feature type="compositionally biased region" description="Low complexity" evidence="6">
    <location>
        <begin position="14"/>
        <end position="23"/>
    </location>
</feature>
<proteinExistence type="predicted"/>
<accession>A0A6B8KHR0</accession>
<comment type="subcellular location">
    <subcellularLocation>
        <location evidence="1">Cell membrane</location>
        <topology evidence="1">Multi-pass membrane protein</topology>
    </subcellularLocation>
</comment>
<dbReference type="OrthoDB" id="9781030at2"/>
<evidence type="ECO:0000256" key="7">
    <source>
        <dbReference type="SAM" id="Phobius"/>
    </source>
</evidence>
<evidence type="ECO:0000313" key="9">
    <source>
        <dbReference type="Proteomes" id="UP000309061"/>
    </source>
</evidence>
<feature type="transmembrane region" description="Helical" evidence="7">
    <location>
        <begin position="201"/>
        <end position="220"/>
    </location>
</feature>
<evidence type="ECO:0000256" key="3">
    <source>
        <dbReference type="ARBA" id="ARBA00022692"/>
    </source>
</evidence>
<sequence length="309" mass="33509">MNLASKRSSVASSPGRPAAEGAAPGPRLGWAGVARRTFDNIFDHRLLSIAGGVSFFALFALFPAIAALVAVYSLFSDPNTIAAHLQALSKVAPSGAISVVDEQLKRVAAQGSATLGFASIVGFLVSLWSANAATKAIFDALNVVYEERESRGFFRLNAISLVFTLLGIVFVSAAIAVMIGLPPLLSHLGAPDEIMKLVNISRWPLMLIVFCIAVAFLYRFGPDRTHARWRWISWGGAFAGIGWIIVSLLFTFYAEHFGRFNETYGSLGAVIGFMIWVWISNVVLLLGGEIDAVIERRPQQDHERQASRI</sequence>